<evidence type="ECO:0000313" key="3">
    <source>
        <dbReference type="Proteomes" id="UP001189429"/>
    </source>
</evidence>
<evidence type="ECO:0008006" key="4">
    <source>
        <dbReference type="Google" id="ProtNLM"/>
    </source>
</evidence>
<proteinExistence type="predicted"/>
<feature type="compositionally biased region" description="Gly residues" evidence="1">
    <location>
        <begin position="184"/>
        <end position="198"/>
    </location>
</feature>
<dbReference type="Proteomes" id="UP001189429">
    <property type="component" value="Unassembled WGS sequence"/>
</dbReference>
<gene>
    <name evidence="2" type="ORF">PCOR1329_LOCUS58152</name>
</gene>
<protein>
    <recommendedName>
        <fullName evidence="4">Ribosome biogenesis protein NOP53</fullName>
    </recommendedName>
</protein>
<feature type="compositionally biased region" description="Basic and acidic residues" evidence="1">
    <location>
        <begin position="236"/>
        <end position="278"/>
    </location>
</feature>
<accession>A0ABN9VIW6</accession>
<feature type="compositionally biased region" description="Low complexity" evidence="1">
    <location>
        <begin position="171"/>
        <end position="183"/>
    </location>
</feature>
<feature type="compositionally biased region" description="Gly residues" evidence="1">
    <location>
        <begin position="113"/>
        <end position="130"/>
    </location>
</feature>
<feature type="region of interest" description="Disordered" evidence="1">
    <location>
        <begin position="236"/>
        <end position="283"/>
    </location>
</feature>
<feature type="region of interest" description="Disordered" evidence="1">
    <location>
        <begin position="86"/>
        <end position="220"/>
    </location>
</feature>
<evidence type="ECO:0000256" key="1">
    <source>
        <dbReference type="SAM" id="MobiDB-lite"/>
    </source>
</evidence>
<dbReference type="EMBL" id="CAUYUJ010017201">
    <property type="protein sequence ID" value="CAK0872786.1"/>
    <property type="molecule type" value="Genomic_DNA"/>
</dbReference>
<reference evidence="2" key="1">
    <citation type="submission" date="2023-10" db="EMBL/GenBank/DDBJ databases">
        <authorList>
            <person name="Chen Y."/>
            <person name="Shah S."/>
            <person name="Dougan E. K."/>
            <person name="Thang M."/>
            <person name="Chan C."/>
        </authorList>
    </citation>
    <scope>NUCLEOTIDE SEQUENCE [LARGE SCALE GENOMIC DNA]</scope>
</reference>
<feature type="compositionally biased region" description="Basic residues" evidence="1">
    <location>
        <begin position="153"/>
        <end position="170"/>
    </location>
</feature>
<name>A0ABN9VIW6_9DINO</name>
<sequence>MPPRKDPSGVDPAGFEHYVELLRQGSAGTLRVAAASRVLQREAHRAHLLAKAAIGAGYSILDDPARLYSDFRPTVVPAPKLKAAIKDPEEVASDEPDAAVPDGPLGGPAPEGADGGNGPSAPAKGGGGKADAGAGPEPAKAGGKEKAASSKKPAAKSGKKPAAKTGKKTASKTGNKPAAKTGGAKAGAGGAGGVGGVGGEEKAGPPPEKPTWQDAMAQSRCGWDKRLKLLRMKEREIAEEKEEGRVSPDPKKLEDVERLTKELSDDERRPMADPCGEKTEEELEEAWRATFDERAAKEALEEGGGSATPAAAAAAPRVAVACAAEPGGLAPVGAAASHLQDLSTSPACASRRGRRARACLRQRYALFL</sequence>
<organism evidence="2 3">
    <name type="scientific">Prorocentrum cordatum</name>
    <dbReference type="NCBI Taxonomy" id="2364126"/>
    <lineage>
        <taxon>Eukaryota</taxon>
        <taxon>Sar</taxon>
        <taxon>Alveolata</taxon>
        <taxon>Dinophyceae</taxon>
        <taxon>Prorocentrales</taxon>
        <taxon>Prorocentraceae</taxon>
        <taxon>Prorocentrum</taxon>
    </lineage>
</organism>
<comment type="caution">
    <text evidence="2">The sequence shown here is derived from an EMBL/GenBank/DDBJ whole genome shotgun (WGS) entry which is preliminary data.</text>
</comment>
<feature type="compositionally biased region" description="Low complexity" evidence="1">
    <location>
        <begin position="131"/>
        <end position="141"/>
    </location>
</feature>
<evidence type="ECO:0000313" key="2">
    <source>
        <dbReference type="EMBL" id="CAK0872786.1"/>
    </source>
</evidence>
<keyword evidence="3" id="KW-1185">Reference proteome</keyword>